<dbReference type="InterPro" id="IPR051350">
    <property type="entry name" value="WD_repeat-ST_regulator"/>
</dbReference>
<dbReference type="EMBL" id="LSYV01000003">
    <property type="protein sequence ID" value="KXZ55515.1"/>
    <property type="molecule type" value="Genomic_DNA"/>
</dbReference>
<dbReference type="InterPro" id="IPR006595">
    <property type="entry name" value="CTLH_C"/>
</dbReference>
<gene>
    <name evidence="4" type="ORF">GPECTOR_2g1064</name>
</gene>
<dbReference type="PANTHER" id="PTHR22838">
    <property type="entry name" value="WD REPEAT PROTEIN 26-RELATED"/>
    <property type="match status" value="1"/>
</dbReference>
<organism evidence="4 5">
    <name type="scientific">Gonium pectorale</name>
    <name type="common">Green alga</name>
    <dbReference type="NCBI Taxonomy" id="33097"/>
    <lineage>
        <taxon>Eukaryota</taxon>
        <taxon>Viridiplantae</taxon>
        <taxon>Chlorophyta</taxon>
        <taxon>core chlorophytes</taxon>
        <taxon>Chlorophyceae</taxon>
        <taxon>CS clade</taxon>
        <taxon>Chlamydomonadales</taxon>
        <taxon>Volvocaceae</taxon>
        <taxon>Gonium</taxon>
    </lineage>
</organism>
<evidence type="ECO:0000256" key="1">
    <source>
        <dbReference type="ARBA" id="ARBA00022574"/>
    </source>
</evidence>
<protein>
    <recommendedName>
        <fullName evidence="3">CTLH domain-containing protein</fullName>
    </recommendedName>
</protein>
<evidence type="ECO:0000313" key="4">
    <source>
        <dbReference type="EMBL" id="KXZ55515.1"/>
    </source>
</evidence>
<comment type="caution">
    <text evidence="4">The sequence shown here is derived from an EMBL/GenBank/DDBJ whole genome shotgun (WGS) entry which is preliminary data.</text>
</comment>
<dbReference type="Proteomes" id="UP000075714">
    <property type="component" value="Unassembled WGS sequence"/>
</dbReference>
<accession>A0A150H0B5</accession>
<dbReference type="AlphaFoldDB" id="A0A150H0B5"/>
<evidence type="ECO:0000259" key="3">
    <source>
        <dbReference type="PROSITE" id="PS50897"/>
    </source>
</evidence>
<evidence type="ECO:0000256" key="2">
    <source>
        <dbReference type="ARBA" id="ARBA00022737"/>
    </source>
</evidence>
<dbReference type="PANTHER" id="PTHR22838:SF0">
    <property type="entry name" value="WD REPEAT-CONTAINING PROTEIN 26"/>
    <property type="match status" value="1"/>
</dbReference>
<dbReference type="STRING" id="33097.A0A150H0B5"/>
<feature type="domain" description="CTLH" evidence="3">
    <location>
        <begin position="2"/>
        <end position="58"/>
    </location>
</feature>
<reference evidence="5" key="1">
    <citation type="journal article" date="2016" name="Nat. Commun.">
        <title>The Gonium pectorale genome demonstrates co-option of cell cycle regulation during the evolution of multicellularity.</title>
        <authorList>
            <person name="Hanschen E.R."/>
            <person name="Marriage T.N."/>
            <person name="Ferris P.J."/>
            <person name="Hamaji T."/>
            <person name="Toyoda A."/>
            <person name="Fujiyama A."/>
            <person name="Neme R."/>
            <person name="Noguchi H."/>
            <person name="Minakuchi Y."/>
            <person name="Suzuki M."/>
            <person name="Kawai-Toyooka H."/>
            <person name="Smith D.R."/>
            <person name="Sparks H."/>
            <person name="Anderson J."/>
            <person name="Bakaric R."/>
            <person name="Luria V."/>
            <person name="Karger A."/>
            <person name="Kirschner M.W."/>
            <person name="Durand P.M."/>
            <person name="Michod R.E."/>
            <person name="Nozaki H."/>
            <person name="Olson B.J."/>
        </authorList>
    </citation>
    <scope>NUCLEOTIDE SEQUENCE [LARGE SCALE GENOMIC DNA]</scope>
    <source>
        <strain evidence="5">NIES-2863</strain>
    </source>
</reference>
<keyword evidence="5" id="KW-1185">Reference proteome</keyword>
<dbReference type="PROSITE" id="PS50897">
    <property type="entry name" value="CTLH"/>
    <property type="match status" value="1"/>
</dbReference>
<name>A0A150H0B5_GONPE</name>
<keyword evidence="2" id="KW-0677">Repeat</keyword>
<keyword evidence="1" id="KW-0853">WD repeat</keyword>
<evidence type="ECO:0000313" key="5">
    <source>
        <dbReference type="Proteomes" id="UP000075714"/>
    </source>
</evidence>
<proteinExistence type="predicted"/>
<dbReference type="OrthoDB" id="972532at2759"/>
<sequence>MQPASASAFQEAVLEGRWEAAAGLLPSLTQSDDVAKECRFLLLQQKYLECLESGDLGGALTCLRLEMAPLGVHEAQLHHLAALLLCPSAGDPSSRSAWLGGGAAHRGHLLALLQSKLPPQLLLPEGRLEVLLEQALEAQISRCPFHNAPRSQLSLLSDYQAGVECLPTNTVQARRGALGIEGR</sequence>